<dbReference type="GO" id="GO:0002102">
    <property type="term" value="C:podosome"/>
    <property type="evidence" value="ECO:0007669"/>
    <property type="project" value="Ensembl"/>
</dbReference>
<dbReference type="GO" id="GO:0031941">
    <property type="term" value="C:filamentous actin"/>
    <property type="evidence" value="ECO:0007669"/>
    <property type="project" value="TreeGrafter"/>
</dbReference>
<dbReference type="GO" id="GO:0030018">
    <property type="term" value="C:Z disc"/>
    <property type="evidence" value="ECO:0007669"/>
    <property type="project" value="TreeGrafter"/>
</dbReference>
<evidence type="ECO:0000256" key="6">
    <source>
        <dbReference type="ARBA" id="ARBA00022833"/>
    </source>
</evidence>
<dbReference type="Gene3D" id="2.10.110.10">
    <property type="entry name" value="Cysteine Rich Protein"/>
    <property type="match status" value="3"/>
</dbReference>
<evidence type="ECO:0000256" key="7">
    <source>
        <dbReference type="ARBA" id="ARBA00022949"/>
    </source>
</evidence>
<evidence type="ECO:0000313" key="13">
    <source>
        <dbReference type="Proteomes" id="UP000694392"/>
    </source>
</evidence>
<dbReference type="PROSITE" id="PS00478">
    <property type="entry name" value="LIM_DOMAIN_1"/>
    <property type="match status" value="1"/>
</dbReference>
<name>A0A8D0HC16_SPHPU</name>
<evidence type="ECO:0000259" key="11">
    <source>
        <dbReference type="PROSITE" id="PS50023"/>
    </source>
</evidence>
<dbReference type="Ensembl" id="ENSSPUT00000022894.1">
    <property type="protein sequence ID" value="ENSSPUP00000021478.1"/>
    <property type="gene ID" value="ENSSPUG00000016512.1"/>
</dbReference>
<keyword evidence="7" id="KW-0965">Cell junction</keyword>
<dbReference type="AlphaFoldDB" id="A0A8D0HC16"/>
<dbReference type="GO" id="GO:0003712">
    <property type="term" value="F:transcription coregulator activity"/>
    <property type="evidence" value="ECO:0007669"/>
    <property type="project" value="Ensembl"/>
</dbReference>
<dbReference type="GO" id="GO:0046872">
    <property type="term" value="F:metal ion binding"/>
    <property type="evidence" value="ECO:0007669"/>
    <property type="project" value="UniProtKB-KW"/>
</dbReference>
<dbReference type="PANTHER" id="PTHR24214">
    <property type="entry name" value="PDZ AND LIM DOMAIN PROTEIN ZASP"/>
    <property type="match status" value="1"/>
</dbReference>
<evidence type="ECO:0000256" key="4">
    <source>
        <dbReference type="ARBA" id="ARBA00022723"/>
    </source>
</evidence>
<dbReference type="Pfam" id="PF00412">
    <property type="entry name" value="LIM"/>
    <property type="match status" value="3"/>
</dbReference>
<dbReference type="GO" id="GO:0005912">
    <property type="term" value="C:adherens junction"/>
    <property type="evidence" value="ECO:0007669"/>
    <property type="project" value="TreeGrafter"/>
</dbReference>
<reference evidence="12" key="2">
    <citation type="submission" date="2025-09" db="UniProtKB">
        <authorList>
            <consortium name="Ensembl"/>
        </authorList>
    </citation>
    <scope>IDENTIFICATION</scope>
</reference>
<dbReference type="PANTHER" id="PTHR24214:SF62">
    <property type="entry name" value="LEUPAXIN"/>
    <property type="match status" value="1"/>
</dbReference>
<evidence type="ECO:0000256" key="9">
    <source>
        <dbReference type="PROSITE-ProRule" id="PRU00125"/>
    </source>
</evidence>
<evidence type="ECO:0000313" key="12">
    <source>
        <dbReference type="Ensembl" id="ENSSPUP00000021478.1"/>
    </source>
</evidence>
<dbReference type="FunFam" id="2.10.110.10:FF:000008">
    <property type="entry name" value="Paxillin isoform 1"/>
    <property type="match status" value="1"/>
</dbReference>
<dbReference type="GeneTree" id="ENSGT00940000160259"/>
<dbReference type="GO" id="GO:0005925">
    <property type="term" value="C:focal adhesion"/>
    <property type="evidence" value="ECO:0007669"/>
    <property type="project" value="Ensembl"/>
</dbReference>
<keyword evidence="6 9" id="KW-0862">Zinc</keyword>
<keyword evidence="13" id="KW-1185">Reference proteome</keyword>
<proteinExistence type="predicted"/>
<dbReference type="GO" id="GO:0030036">
    <property type="term" value="P:actin cytoskeleton organization"/>
    <property type="evidence" value="ECO:0007669"/>
    <property type="project" value="TreeGrafter"/>
</dbReference>
<dbReference type="GO" id="GO:0033628">
    <property type="term" value="P:regulation of cell adhesion mediated by integrin"/>
    <property type="evidence" value="ECO:0007669"/>
    <property type="project" value="Ensembl"/>
</dbReference>
<evidence type="ECO:0000256" key="10">
    <source>
        <dbReference type="SAM" id="MobiDB-lite"/>
    </source>
</evidence>
<dbReference type="GO" id="GO:0050859">
    <property type="term" value="P:negative regulation of B cell receptor signaling pathway"/>
    <property type="evidence" value="ECO:0007669"/>
    <property type="project" value="Ensembl"/>
</dbReference>
<dbReference type="InterPro" id="IPR001781">
    <property type="entry name" value="Znf_LIM"/>
</dbReference>
<dbReference type="GO" id="GO:0051371">
    <property type="term" value="F:muscle alpha-actinin binding"/>
    <property type="evidence" value="ECO:0007669"/>
    <property type="project" value="TreeGrafter"/>
</dbReference>
<evidence type="ECO:0000256" key="8">
    <source>
        <dbReference type="ARBA" id="ARBA00023038"/>
    </source>
</evidence>
<feature type="compositionally biased region" description="Pro residues" evidence="10">
    <location>
        <begin position="85"/>
        <end position="94"/>
    </location>
</feature>
<dbReference type="GO" id="GO:0016607">
    <property type="term" value="C:nuclear speck"/>
    <property type="evidence" value="ECO:0007669"/>
    <property type="project" value="Ensembl"/>
</dbReference>
<dbReference type="GO" id="GO:0001725">
    <property type="term" value="C:stress fiber"/>
    <property type="evidence" value="ECO:0007669"/>
    <property type="project" value="TreeGrafter"/>
</dbReference>
<dbReference type="GO" id="GO:0061061">
    <property type="term" value="P:muscle structure development"/>
    <property type="evidence" value="ECO:0007669"/>
    <property type="project" value="TreeGrafter"/>
</dbReference>
<evidence type="ECO:0000256" key="2">
    <source>
        <dbReference type="ARBA" id="ARBA00004496"/>
    </source>
</evidence>
<evidence type="ECO:0000256" key="1">
    <source>
        <dbReference type="ARBA" id="ARBA00004282"/>
    </source>
</evidence>
<feature type="compositionally biased region" description="Polar residues" evidence="10">
    <location>
        <begin position="56"/>
        <end position="71"/>
    </location>
</feature>
<dbReference type="SUPFAM" id="SSF57716">
    <property type="entry name" value="Glucocorticoid receptor-like (DNA-binding domain)"/>
    <property type="match status" value="3"/>
</dbReference>
<dbReference type="GO" id="GO:0005886">
    <property type="term" value="C:plasma membrane"/>
    <property type="evidence" value="ECO:0007669"/>
    <property type="project" value="Ensembl"/>
</dbReference>
<accession>A0A8D0HC16</accession>
<gene>
    <name evidence="12" type="primary">LPXN</name>
</gene>
<keyword evidence="5" id="KW-0677">Repeat</keyword>
<evidence type="ECO:0000256" key="3">
    <source>
        <dbReference type="ARBA" id="ARBA00022490"/>
    </source>
</evidence>
<dbReference type="PROSITE" id="PS50023">
    <property type="entry name" value="LIM_DOMAIN_2"/>
    <property type="match status" value="2"/>
</dbReference>
<feature type="domain" description="LIM zinc-binding" evidence="11">
    <location>
        <begin position="219"/>
        <end position="277"/>
    </location>
</feature>
<comment type="subcellular location">
    <subcellularLocation>
        <location evidence="1">Cell junction</location>
    </subcellularLocation>
    <subcellularLocation>
        <location evidence="2">Cytoplasm</location>
    </subcellularLocation>
</comment>
<dbReference type="InterPro" id="IPR050604">
    <property type="entry name" value="PDZ-LIM_domain"/>
</dbReference>
<protein>
    <submittedName>
        <fullName evidence="12">Leupaxin</fullName>
    </submittedName>
</protein>
<dbReference type="FunFam" id="2.10.110.10:FF:000018">
    <property type="entry name" value="Paxillin isoform 1"/>
    <property type="match status" value="1"/>
</dbReference>
<dbReference type="GO" id="GO:0007507">
    <property type="term" value="P:heart development"/>
    <property type="evidence" value="ECO:0007669"/>
    <property type="project" value="TreeGrafter"/>
</dbReference>
<dbReference type="Proteomes" id="UP000694392">
    <property type="component" value="Unplaced"/>
</dbReference>
<dbReference type="SMART" id="SM00132">
    <property type="entry name" value="LIM"/>
    <property type="match status" value="3"/>
</dbReference>
<keyword evidence="4 9" id="KW-0479">Metal-binding</keyword>
<feature type="domain" description="LIM zinc-binding" evidence="11">
    <location>
        <begin position="159"/>
        <end position="218"/>
    </location>
</feature>
<dbReference type="GO" id="GO:0005829">
    <property type="term" value="C:cytosol"/>
    <property type="evidence" value="ECO:0007669"/>
    <property type="project" value="Ensembl"/>
</dbReference>
<keyword evidence="3" id="KW-0963">Cytoplasm</keyword>
<dbReference type="OMA" id="IQHREED"/>
<keyword evidence="8 9" id="KW-0440">LIM domain</keyword>
<reference evidence="12" key="1">
    <citation type="submission" date="2025-08" db="UniProtKB">
        <authorList>
            <consortium name="Ensembl"/>
        </authorList>
    </citation>
    <scope>IDENTIFICATION</scope>
</reference>
<dbReference type="GO" id="GO:0007162">
    <property type="term" value="P:negative regulation of cell adhesion"/>
    <property type="evidence" value="ECO:0007669"/>
    <property type="project" value="Ensembl"/>
</dbReference>
<evidence type="ECO:0000256" key="5">
    <source>
        <dbReference type="ARBA" id="ARBA00022737"/>
    </source>
</evidence>
<organism evidence="12 13">
    <name type="scientific">Sphenodon punctatus</name>
    <name type="common">Tuatara</name>
    <name type="synonym">Hatteria punctata</name>
    <dbReference type="NCBI Taxonomy" id="8508"/>
    <lineage>
        <taxon>Eukaryota</taxon>
        <taxon>Metazoa</taxon>
        <taxon>Chordata</taxon>
        <taxon>Craniata</taxon>
        <taxon>Vertebrata</taxon>
        <taxon>Euteleostomi</taxon>
        <taxon>Lepidosauria</taxon>
        <taxon>Sphenodontia</taxon>
        <taxon>Sphenodontidae</taxon>
        <taxon>Sphenodon</taxon>
    </lineage>
</organism>
<sequence length="326" mass="35956">MDDLDALLAELEQTSESLSADGAGNEEGYFFLARCNEERPTGKAIEISAAQNKKLVTSKDQTVQSATSTQPKETDTENVYSKVPVPQPLLPSPPSTTVAQEMDDLLAHLGKIQSKVVVGLEGPGESSSVEKNSSGTLESMLDGLTQDLQDLGITTVPKGDCASCRKPIAGKMITALGLTWHPEHFICNHCGKEMGTNPFYERNGRAYCQKDYHQLFSPHCAYCAAPILEKVLTAMDQTWHPEHFFCAHCGKVFGNDGFHEKNGKPYCRRDFLAMFAPKCRGCDRPVMDNYLSALNGVWHPECFVCGVSTQSPHRGQRDMERQYRAS</sequence>
<dbReference type="GO" id="GO:0003779">
    <property type="term" value="F:actin binding"/>
    <property type="evidence" value="ECO:0007669"/>
    <property type="project" value="TreeGrafter"/>
</dbReference>
<feature type="region of interest" description="Disordered" evidence="10">
    <location>
        <begin position="56"/>
        <end position="96"/>
    </location>
</feature>
<dbReference type="CDD" id="cd09337">
    <property type="entry name" value="LIM2_Paxillin_like"/>
    <property type="match status" value="1"/>
</dbReference>